<evidence type="ECO:0000256" key="4">
    <source>
        <dbReference type="ARBA" id="ARBA00022692"/>
    </source>
</evidence>
<dbReference type="EMBL" id="JAPQES010000004">
    <property type="protein sequence ID" value="MCY6371610.1"/>
    <property type="molecule type" value="Genomic_DNA"/>
</dbReference>
<keyword evidence="6 7" id="KW-0472">Membrane</keyword>
<organism evidence="9 10">
    <name type="scientific">Clostridium ganghwense</name>
    <dbReference type="NCBI Taxonomy" id="312089"/>
    <lineage>
        <taxon>Bacteria</taxon>
        <taxon>Bacillati</taxon>
        <taxon>Bacillota</taxon>
        <taxon>Clostridia</taxon>
        <taxon>Eubacteriales</taxon>
        <taxon>Clostridiaceae</taxon>
        <taxon>Clostridium</taxon>
    </lineage>
</organism>
<protein>
    <submittedName>
        <fullName evidence="9">MFS transporter</fullName>
    </submittedName>
</protein>
<evidence type="ECO:0000256" key="7">
    <source>
        <dbReference type="SAM" id="Phobius"/>
    </source>
</evidence>
<evidence type="ECO:0000256" key="2">
    <source>
        <dbReference type="ARBA" id="ARBA00022448"/>
    </source>
</evidence>
<feature type="transmembrane region" description="Helical" evidence="7">
    <location>
        <begin position="291"/>
        <end position="311"/>
    </location>
</feature>
<dbReference type="InterPro" id="IPR011701">
    <property type="entry name" value="MFS"/>
</dbReference>
<evidence type="ECO:0000256" key="1">
    <source>
        <dbReference type="ARBA" id="ARBA00004651"/>
    </source>
</evidence>
<accession>A0ABT4CRC1</accession>
<dbReference type="Gene3D" id="1.20.1250.20">
    <property type="entry name" value="MFS general substrate transporter like domains"/>
    <property type="match status" value="1"/>
</dbReference>
<evidence type="ECO:0000256" key="3">
    <source>
        <dbReference type="ARBA" id="ARBA00022475"/>
    </source>
</evidence>
<keyword evidence="5 7" id="KW-1133">Transmembrane helix</keyword>
<feature type="transmembrane region" description="Helical" evidence="7">
    <location>
        <begin position="351"/>
        <end position="370"/>
    </location>
</feature>
<feature type="transmembrane region" description="Helical" evidence="7">
    <location>
        <begin position="382"/>
        <end position="401"/>
    </location>
</feature>
<comment type="caution">
    <text evidence="9">The sequence shown here is derived from an EMBL/GenBank/DDBJ whole genome shotgun (WGS) entry which is preliminary data.</text>
</comment>
<dbReference type="RefSeq" id="WP_268050465.1">
    <property type="nucleotide sequence ID" value="NZ_JAPQES010000004.1"/>
</dbReference>
<evidence type="ECO:0000313" key="10">
    <source>
        <dbReference type="Proteomes" id="UP001079657"/>
    </source>
</evidence>
<dbReference type="PANTHER" id="PTHR23517">
    <property type="entry name" value="RESISTANCE PROTEIN MDTM, PUTATIVE-RELATED-RELATED"/>
    <property type="match status" value="1"/>
</dbReference>
<name>A0ABT4CRC1_9CLOT</name>
<keyword evidence="3" id="KW-1003">Cell membrane</keyword>
<keyword evidence="4 7" id="KW-0812">Transmembrane</keyword>
<dbReference type="CDD" id="cd17329">
    <property type="entry name" value="MFS_MdtH_MDR_like"/>
    <property type="match status" value="1"/>
</dbReference>
<evidence type="ECO:0000259" key="8">
    <source>
        <dbReference type="PROSITE" id="PS50850"/>
    </source>
</evidence>
<dbReference type="Pfam" id="PF07690">
    <property type="entry name" value="MFS_1"/>
    <property type="match status" value="1"/>
</dbReference>
<evidence type="ECO:0000256" key="5">
    <source>
        <dbReference type="ARBA" id="ARBA00022989"/>
    </source>
</evidence>
<feature type="transmembrane region" description="Helical" evidence="7">
    <location>
        <begin position="107"/>
        <end position="128"/>
    </location>
</feature>
<reference evidence="9" key="1">
    <citation type="submission" date="2022-12" db="EMBL/GenBank/DDBJ databases">
        <authorList>
            <person name="Wang J."/>
        </authorList>
    </citation>
    <scope>NUCLEOTIDE SEQUENCE</scope>
    <source>
        <strain evidence="9">HY-42-06</strain>
    </source>
</reference>
<dbReference type="InterPro" id="IPR036259">
    <property type="entry name" value="MFS_trans_sf"/>
</dbReference>
<feature type="transmembrane region" description="Helical" evidence="7">
    <location>
        <begin position="52"/>
        <end position="70"/>
    </location>
</feature>
<feature type="transmembrane region" description="Helical" evidence="7">
    <location>
        <begin position="169"/>
        <end position="189"/>
    </location>
</feature>
<feature type="transmembrane region" description="Helical" evidence="7">
    <location>
        <begin position="140"/>
        <end position="163"/>
    </location>
</feature>
<feature type="transmembrane region" description="Helical" evidence="7">
    <location>
        <begin position="260"/>
        <end position="284"/>
    </location>
</feature>
<gene>
    <name evidence="9" type="ORF">OXH55_13255</name>
</gene>
<dbReference type="InterPro" id="IPR050171">
    <property type="entry name" value="MFS_Transporters"/>
</dbReference>
<feature type="domain" description="Major facilitator superfamily (MFS) profile" evidence="8">
    <location>
        <begin position="16"/>
        <end position="405"/>
    </location>
</feature>
<feature type="transmembrane region" description="Helical" evidence="7">
    <location>
        <begin position="21"/>
        <end position="40"/>
    </location>
</feature>
<dbReference type="Proteomes" id="UP001079657">
    <property type="component" value="Unassembled WGS sequence"/>
</dbReference>
<feature type="transmembrane region" description="Helical" evidence="7">
    <location>
        <begin position="82"/>
        <end position="101"/>
    </location>
</feature>
<dbReference type="PROSITE" id="PS50850">
    <property type="entry name" value="MFS"/>
    <property type="match status" value="1"/>
</dbReference>
<feature type="transmembrane region" description="Helical" evidence="7">
    <location>
        <begin position="220"/>
        <end position="240"/>
    </location>
</feature>
<dbReference type="SUPFAM" id="SSF103473">
    <property type="entry name" value="MFS general substrate transporter"/>
    <property type="match status" value="1"/>
</dbReference>
<evidence type="ECO:0000256" key="6">
    <source>
        <dbReference type="ARBA" id="ARBA00023136"/>
    </source>
</evidence>
<keyword evidence="2" id="KW-0813">Transport</keyword>
<evidence type="ECO:0000313" key="9">
    <source>
        <dbReference type="EMBL" id="MCY6371610.1"/>
    </source>
</evidence>
<dbReference type="InterPro" id="IPR020846">
    <property type="entry name" value="MFS_dom"/>
</dbReference>
<proteinExistence type="predicted"/>
<comment type="subcellular location">
    <subcellularLocation>
        <location evidence="1">Cell membrane</location>
        <topology evidence="1">Multi-pass membrane protein</topology>
    </subcellularLocation>
</comment>
<feature type="transmembrane region" description="Helical" evidence="7">
    <location>
        <begin position="317"/>
        <end position="339"/>
    </location>
</feature>
<sequence>MGLFKTFRRYSNLPRSIIILFFARIINSLGNFIYPFLTMFLTDKMGMSTDKIGTFMMMSAVAFVPGSIIGGKLCDHLGRKKILIIFQSLAAIMLIPCGFLGNSILIPWLLILSNFFGGAVQPASSAMVGDLTNEDNRQEAFSLLYLGINIGVAVGPLIAGFLYNNYLQWIFWGDALTTIASLILVAIFVKETIPDDHEYDDKEITNEKEKGVSGSLISVIINRPALLAFSLVSAIYSFVYSQHAFCIPLQAKNMFGERGAVIFGSIMSVNALVVVFFTVLIIRLTRKNRPIFNIAMAGIFYSLGFGMLFFIKSYFLLIISTIIWTIGEILASTNSGVYVANHTPMSHRGRVNSILPIISGAGFAIGPKVMGTYIKYRGVRSAWPLMAVLALGASILMYVLYLQEKTSAASREVNKKEKKYMV</sequence>
<keyword evidence="10" id="KW-1185">Reference proteome</keyword>